<comment type="caution">
    <text evidence="2">The sequence shown here is derived from an EMBL/GenBank/DDBJ whole genome shotgun (WGS) entry which is preliminary data.</text>
</comment>
<protein>
    <submittedName>
        <fullName evidence="2">Uncharacterized protein</fullName>
    </submittedName>
</protein>
<reference evidence="2 3" key="1">
    <citation type="submission" date="2017-11" db="EMBL/GenBank/DDBJ databases">
        <title>Comparitive Functional Genomics of Dry Heat Resistant strains isolated from the Viking Spacecraft.</title>
        <authorList>
            <person name="Seuylemezian A."/>
            <person name="Cooper K."/>
            <person name="Vaishampayan P."/>
        </authorList>
    </citation>
    <scope>NUCLEOTIDE SEQUENCE [LARGE SCALE GENOMIC DNA]</scope>
    <source>
        <strain evidence="2 3">V32-6</strain>
    </source>
</reference>
<gene>
    <name evidence="2" type="ORF">CVD27_25710</name>
</gene>
<dbReference type="EMBL" id="PGVE01000099">
    <property type="protein sequence ID" value="PLS01367.1"/>
    <property type="molecule type" value="Genomic_DNA"/>
</dbReference>
<feature type="region of interest" description="Disordered" evidence="1">
    <location>
        <begin position="126"/>
        <end position="148"/>
    </location>
</feature>
<accession>A0A2N5H769</accession>
<sequence length="148" mass="17861">MSELKYLEPTELLEKIYATLCSEYEDAEHYKDEKDQSEIEVTKKRLTKKIFNEFVVDEEYFLTMDSDVFKERYHLYEDDFLRLIKQCSENRVEYETFVQIIDDLIASAKFRLHAFEQLTEEIQKLQEVDEQEESEEANVEADEVEDEE</sequence>
<evidence type="ECO:0000313" key="3">
    <source>
        <dbReference type="Proteomes" id="UP000234950"/>
    </source>
</evidence>
<dbReference type="AlphaFoldDB" id="A0A2N5H769"/>
<feature type="compositionally biased region" description="Acidic residues" evidence="1">
    <location>
        <begin position="128"/>
        <end position="148"/>
    </location>
</feature>
<dbReference type="OrthoDB" id="2876544at2"/>
<proteinExistence type="predicted"/>
<dbReference type="Proteomes" id="UP000234950">
    <property type="component" value="Unassembled WGS sequence"/>
</dbReference>
<evidence type="ECO:0000256" key="1">
    <source>
        <dbReference type="SAM" id="MobiDB-lite"/>
    </source>
</evidence>
<dbReference type="RefSeq" id="WP_101651804.1">
    <property type="nucleotide sequence ID" value="NZ_PGVE01000099.1"/>
</dbReference>
<keyword evidence="3" id="KW-1185">Reference proteome</keyword>
<name>A0A2N5H769_9BACI</name>
<organism evidence="2 3">
    <name type="scientific">Neobacillus cucumis</name>
    <dbReference type="NCBI Taxonomy" id="1740721"/>
    <lineage>
        <taxon>Bacteria</taxon>
        <taxon>Bacillati</taxon>
        <taxon>Bacillota</taxon>
        <taxon>Bacilli</taxon>
        <taxon>Bacillales</taxon>
        <taxon>Bacillaceae</taxon>
        <taxon>Neobacillus</taxon>
    </lineage>
</organism>
<evidence type="ECO:0000313" key="2">
    <source>
        <dbReference type="EMBL" id="PLS01367.1"/>
    </source>
</evidence>